<evidence type="ECO:0000313" key="3">
    <source>
        <dbReference type="Proteomes" id="UP001549047"/>
    </source>
</evidence>
<dbReference type="EMBL" id="JBEPMB010000002">
    <property type="protein sequence ID" value="MET3613729.1"/>
    <property type="molecule type" value="Genomic_DNA"/>
</dbReference>
<dbReference type="Gene3D" id="3.40.33.10">
    <property type="entry name" value="CAP"/>
    <property type="match status" value="1"/>
</dbReference>
<proteinExistence type="predicted"/>
<name>A0ABV2J1I1_9HYPH</name>
<feature type="domain" description="SCP" evidence="1">
    <location>
        <begin position="51"/>
        <end position="161"/>
    </location>
</feature>
<dbReference type="InterPro" id="IPR014044">
    <property type="entry name" value="CAP_dom"/>
</dbReference>
<protein>
    <submittedName>
        <fullName evidence="2">Uncharacterized protein YkwD</fullName>
    </submittedName>
</protein>
<dbReference type="Proteomes" id="UP001549047">
    <property type="component" value="Unassembled WGS sequence"/>
</dbReference>
<dbReference type="SUPFAM" id="SSF55797">
    <property type="entry name" value="PR-1-like"/>
    <property type="match status" value="1"/>
</dbReference>
<reference evidence="2 3" key="1">
    <citation type="submission" date="2024-06" db="EMBL/GenBank/DDBJ databases">
        <title>Genomic Encyclopedia of Type Strains, Phase IV (KMG-IV): sequencing the most valuable type-strain genomes for metagenomic binning, comparative biology and taxonomic classification.</title>
        <authorList>
            <person name="Goeker M."/>
        </authorList>
    </citation>
    <scope>NUCLEOTIDE SEQUENCE [LARGE SCALE GENOMIC DNA]</scope>
    <source>
        <strain evidence="2 3">DSM 29780</strain>
    </source>
</reference>
<dbReference type="PANTHER" id="PTHR31157">
    <property type="entry name" value="SCP DOMAIN-CONTAINING PROTEIN"/>
    <property type="match status" value="1"/>
</dbReference>
<organism evidence="2 3">
    <name type="scientific">Rhizobium aquaticum</name>
    <dbReference type="NCBI Taxonomy" id="1549636"/>
    <lineage>
        <taxon>Bacteria</taxon>
        <taxon>Pseudomonadati</taxon>
        <taxon>Pseudomonadota</taxon>
        <taxon>Alphaproteobacteria</taxon>
        <taxon>Hyphomicrobiales</taxon>
        <taxon>Rhizobiaceae</taxon>
        <taxon>Rhizobium/Agrobacterium group</taxon>
        <taxon>Rhizobium</taxon>
    </lineage>
</organism>
<dbReference type="Pfam" id="PF00188">
    <property type="entry name" value="CAP"/>
    <property type="match status" value="1"/>
</dbReference>
<dbReference type="PANTHER" id="PTHR31157:SF1">
    <property type="entry name" value="SCP DOMAIN-CONTAINING PROTEIN"/>
    <property type="match status" value="1"/>
</dbReference>
<dbReference type="RefSeq" id="WP_354556243.1">
    <property type="nucleotide sequence ID" value="NZ_JBEPMB010000002.1"/>
</dbReference>
<evidence type="ECO:0000313" key="2">
    <source>
        <dbReference type="EMBL" id="MET3613729.1"/>
    </source>
</evidence>
<dbReference type="CDD" id="cd05379">
    <property type="entry name" value="CAP_bacterial"/>
    <property type="match status" value="1"/>
</dbReference>
<sequence>MSANSFDLPQLTRRAALAGLGLTLLSGCTTVAVLQPEPGNSDDHTKTVLPLINKLRASKKLPPLVEDKAAVAAATDQANRMAKAGEMNHELKSEDDFTSRMNRMGVRLQAAENIATGQDTAERAFQAWVHSPKHLKNMLGPYKGLGVAVSQNSASDNRPFWSMILSN</sequence>
<accession>A0ABV2J1I1</accession>
<gene>
    <name evidence="2" type="ORF">ABID16_002058</name>
</gene>
<keyword evidence="3" id="KW-1185">Reference proteome</keyword>
<dbReference type="InterPro" id="IPR035940">
    <property type="entry name" value="CAP_sf"/>
</dbReference>
<comment type="caution">
    <text evidence="2">The sequence shown here is derived from an EMBL/GenBank/DDBJ whole genome shotgun (WGS) entry which is preliminary data.</text>
</comment>
<evidence type="ECO:0000259" key="1">
    <source>
        <dbReference type="Pfam" id="PF00188"/>
    </source>
</evidence>